<evidence type="ECO:0000313" key="2">
    <source>
        <dbReference type="Proteomes" id="UP001443914"/>
    </source>
</evidence>
<proteinExistence type="predicted"/>
<reference evidence="1" key="1">
    <citation type="submission" date="2024-03" db="EMBL/GenBank/DDBJ databases">
        <title>WGS assembly of Saponaria officinalis var. Norfolk2.</title>
        <authorList>
            <person name="Jenkins J."/>
            <person name="Shu S."/>
            <person name="Grimwood J."/>
            <person name="Barry K."/>
            <person name="Goodstein D."/>
            <person name="Schmutz J."/>
            <person name="Leebens-Mack J."/>
            <person name="Osbourn A."/>
        </authorList>
    </citation>
    <scope>NUCLEOTIDE SEQUENCE [LARGE SCALE GENOMIC DNA]</scope>
    <source>
        <strain evidence="1">JIC</strain>
    </source>
</reference>
<sequence>MVFKSWKSVTLPWDEGGFDVREILSWNKALIAKQLWLLLLPTGGVWFQWIHRYCLSRCSIWELSVQDSHAQSLRSILSVCSNLVRIAGSPDLALHALRLCCAADKFSISRAYELFRPRATPLRWARGLKGPGLIPSHALITMVAAQSKLHMVDAINETGPSSLDEN</sequence>
<dbReference type="Proteomes" id="UP001443914">
    <property type="component" value="Unassembled WGS sequence"/>
</dbReference>
<dbReference type="AlphaFoldDB" id="A0AAW1HZY8"/>
<name>A0AAW1HZY8_SAPOF</name>
<accession>A0AAW1HZY8</accession>
<gene>
    <name evidence="1" type="ORF">RND81_10G071300</name>
</gene>
<keyword evidence="2" id="KW-1185">Reference proteome</keyword>
<comment type="caution">
    <text evidence="1">The sequence shown here is derived from an EMBL/GenBank/DDBJ whole genome shotgun (WGS) entry which is preliminary data.</text>
</comment>
<evidence type="ECO:0000313" key="1">
    <source>
        <dbReference type="EMBL" id="KAK9682400.1"/>
    </source>
</evidence>
<protein>
    <submittedName>
        <fullName evidence="1">Uncharacterized protein</fullName>
    </submittedName>
</protein>
<dbReference type="EMBL" id="JBDFQZ010000010">
    <property type="protein sequence ID" value="KAK9682400.1"/>
    <property type="molecule type" value="Genomic_DNA"/>
</dbReference>
<organism evidence="1 2">
    <name type="scientific">Saponaria officinalis</name>
    <name type="common">Common soapwort</name>
    <name type="synonym">Lychnis saponaria</name>
    <dbReference type="NCBI Taxonomy" id="3572"/>
    <lineage>
        <taxon>Eukaryota</taxon>
        <taxon>Viridiplantae</taxon>
        <taxon>Streptophyta</taxon>
        <taxon>Embryophyta</taxon>
        <taxon>Tracheophyta</taxon>
        <taxon>Spermatophyta</taxon>
        <taxon>Magnoliopsida</taxon>
        <taxon>eudicotyledons</taxon>
        <taxon>Gunneridae</taxon>
        <taxon>Pentapetalae</taxon>
        <taxon>Caryophyllales</taxon>
        <taxon>Caryophyllaceae</taxon>
        <taxon>Caryophylleae</taxon>
        <taxon>Saponaria</taxon>
    </lineage>
</organism>